<proteinExistence type="predicted"/>
<dbReference type="AlphaFoldDB" id="A0A1H3JCX2"/>
<gene>
    <name evidence="1" type="ORF">SAMN05444340_106183</name>
</gene>
<reference evidence="1 2" key="1">
    <citation type="submission" date="2016-10" db="EMBL/GenBank/DDBJ databases">
        <authorList>
            <person name="de Groot N.N."/>
        </authorList>
    </citation>
    <scope>NUCLEOTIDE SEQUENCE [LARGE SCALE GENOMIC DNA]</scope>
    <source>
        <strain evidence="1 2">DSM 26880</strain>
    </source>
</reference>
<sequence length="134" mass="14600">MFDYTPPNTRDETLDLARCLFFDHGHDLAEAASRLGGACGEAKVVACALQIETATRMTYRIRRELNALHRLLSLADVGDPECLETELFAALSPADPEVETICLLTDRLAELLEEVDLALARRAEEGAPAATITA</sequence>
<accession>A0A1H3JCX2</accession>
<dbReference type="OrthoDB" id="7728363at2"/>
<evidence type="ECO:0000313" key="1">
    <source>
        <dbReference type="EMBL" id="SDY37258.1"/>
    </source>
</evidence>
<protein>
    <submittedName>
        <fullName evidence="1">Uncharacterized protein</fullName>
    </submittedName>
</protein>
<dbReference type="Proteomes" id="UP000199286">
    <property type="component" value="Unassembled WGS sequence"/>
</dbReference>
<dbReference type="EMBL" id="FNPF01000006">
    <property type="protein sequence ID" value="SDY37258.1"/>
    <property type="molecule type" value="Genomic_DNA"/>
</dbReference>
<organism evidence="1 2">
    <name type="scientific">Citreimonas salinaria</name>
    <dbReference type="NCBI Taxonomy" id="321339"/>
    <lineage>
        <taxon>Bacteria</taxon>
        <taxon>Pseudomonadati</taxon>
        <taxon>Pseudomonadota</taxon>
        <taxon>Alphaproteobacteria</taxon>
        <taxon>Rhodobacterales</taxon>
        <taxon>Roseobacteraceae</taxon>
        <taxon>Citreimonas</taxon>
    </lineage>
</organism>
<name>A0A1H3JCX2_9RHOB</name>
<dbReference type="RefSeq" id="WP_089882878.1">
    <property type="nucleotide sequence ID" value="NZ_FNPF01000006.1"/>
</dbReference>
<evidence type="ECO:0000313" key="2">
    <source>
        <dbReference type="Proteomes" id="UP000199286"/>
    </source>
</evidence>
<keyword evidence="2" id="KW-1185">Reference proteome</keyword>